<comment type="similarity">
    <text evidence="6">Belongs to the IFT81 family.</text>
</comment>
<dbReference type="GeneID" id="18237757"/>
<dbReference type="HOGENOM" id="CLU_017012_1_0_1"/>
<dbReference type="GO" id="GO:0030992">
    <property type="term" value="C:intraciliary transport particle B"/>
    <property type="evidence" value="ECO:0000318"/>
    <property type="project" value="GO_Central"/>
</dbReference>
<keyword evidence="10" id="KW-1185">Reference proteome</keyword>
<evidence type="ECO:0000256" key="3">
    <source>
        <dbReference type="ARBA" id="ARBA00023054"/>
    </source>
</evidence>
<evidence type="ECO:0000256" key="5">
    <source>
        <dbReference type="ARBA" id="ARBA00023273"/>
    </source>
</evidence>
<keyword evidence="4" id="KW-0969">Cilium</keyword>
<dbReference type="GO" id="GO:0036064">
    <property type="term" value="C:ciliary basal body"/>
    <property type="evidence" value="ECO:0000318"/>
    <property type="project" value="GO_Central"/>
</dbReference>
<protein>
    <recommendedName>
        <fullName evidence="8">IFT81 calponin homology domain-containing protein</fullName>
    </recommendedName>
</protein>
<keyword evidence="2" id="KW-0970">Cilium biogenesis/degradation</keyword>
<comment type="subcellular location">
    <subcellularLocation>
        <location evidence="1">Cell projection</location>
        <location evidence="1">Cilium</location>
    </subcellularLocation>
</comment>
<evidence type="ECO:0000313" key="10">
    <source>
        <dbReference type="Proteomes" id="UP000007241"/>
    </source>
</evidence>
<dbReference type="STRING" id="684364.F4NVB2"/>
<dbReference type="InterPro" id="IPR029600">
    <property type="entry name" value="IFT81"/>
</dbReference>
<evidence type="ECO:0000259" key="8">
    <source>
        <dbReference type="Pfam" id="PF18383"/>
    </source>
</evidence>
<name>F4NVB2_BATDJ</name>
<dbReference type="OMA" id="WILTHME"/>
<dbReference type="InterPro" id="IPR043016">
    <property type="entry name" value="IFT81_N_sf"/>
</dbReference>
<dbReference type="RefSeq" id="XP_006675387.1">
    <property type="nucleotide sequence ID" value="XM_006675324.1"/>
</dbReference>
<dbReference type="PANTHER" id="PTHR15614:SF2">
    <property type="entry name" value="INTRAFLAGELLAR TRANSPORT PROTEIN 81 HOMOLOG"/>
    <property type="match status" value="1"/>
</dbReference>
<evidence type="ECO:0000256" key="2">
    <source>
        <dbReference type="ARBA" id="ARBA00022794"/>
    </source>
</evidence>
<dbReference type="InParanoid" id="F4NVB2"/>
<dbReference type="EMBL" id="GL882879">
    <property type="protein sequence ID" value="EGF84089.1"/>
    <property type="molecule type" value="Genomic_DNA"/>
</dbReference>
<reference evidence="9 10" key="1">
    <citation type="submission" date="2009-12" db="EMBL/GenBank/DDBJ databases">
        <title>The draft genome of Batrachochytrium dendrobatidis.</title>
        <authorList>
            <consortium name="US DOE Joint Genome Institute (JGI-PGF)"/>
            <person name="Kuo A."/>
            <person name="Salamov A."/>
            <person name="Schmutz J."/>
            <person name="Lucas S."/>
            <person name="Pitluck S."/>
            <person name="Rosenblum E."/>
            <person name="Stajich J."/>
            <person name="Eisen M."/>
            <person name="Grigoriev I.V."/>
        </authorList>
    </citation>
    <scope>NUCLEOTIDE SEQUENCE [LARGE SCALE GENOMIC DNA]</scope>
    <source>
        <strain evidence="10">JAM81 / FGSC 10211</strain>
    </source>
</reference>
<feature type="coiled-coil region" evidence="7">
    <location>
        <begin position="485"/>
        <end position="555"/>
    </location>
</feature>
<sequence length="721" mass="82782">MATPADLKLLAERLSAPPFSKTWTVIQLHDTITPIQLLQCISDVVSNIDQANLQSPHRNVDIRNELPEDTVARLSDFLRMLKFKDAVSNFDELGQNLFELERKTLFSTLLFLVKDFEIHKKRAYLALFLSIPEVPPEFSQDQSDTYHYMFSMMAFIQNVVIVDLITQISSAQEEFKSSHKWLDGLKQSGNNAAVIKREIQQMEEEKQQVMSKVAKLQKKVEGVANCNQWLEAARNLRMEQQSEAEITERIKDQRMQVTNADQKLNKAIQELKNVKANLTSASPDAFFAKMQEEYKMNRFLSEESLPKTVEEIRSKIRDLSSILAEPAMSESDLTAIEKEISETNLRIAQLAEQKMTKASTSDANLALFRQQAAIISRKKEGAVQRLSALTAELAVLNTQWASKQDQIKQSSGTKMLKGEDFKRYVSELRGKSTNFKRKKAELSELMAEYGILQRTGELLQTKETALQDMIHAIEQKRGVVGFHAAQETLEKVSEKKSEIDQVKGRTLDEISEIIQTLLNTINEKKNMLAPVIQELRQLRQDAQELEINYLEKKRIYDATLIGVESCKYIGHEVLSDLVYSETTKMDQEMKGNRQDIINDQSRYHYINCMHQLAEISQDRVMAEMKSYIGGDEMIELQQKARGFKTYREHYNKKIVEHEHHVKALREQQKKVKAEHEPNMKQIGMFADVCKLLALKYEHNNRVLNGEGQAETGIVTMDRLVL</sequence>
<feature type="coiled-coil region" evidence="7">
    <location>
        <begin position="250"/>
        <end position="281"/>
    </location>
</feature>
<evidence type="ECO:0000256" key="6">
    <source>
        <dbReference type="ARBA" id="ARBA00043983"/>
    </source>
</evidence>
<evidence type="ECO:0000256" key="1">
    <source>
        <dbReference type="ARBA" id="ARBA00004138"/>
    </source>
</evidence>
<keyword evidence="5" id="KW-0966">Cell projection</keyword>
<dbReference type="InterPro" id="IPR041146">
    <property type="entry name" value="IFT81_CH"/>
</dbReference>
<dbReference type="Pfam" id="PF18383">
    <property type="entry name" value="IFT81_CH"/>
    <property type="match status" value="1"/>
</dbReference>
<feature type="domain" description="IFT81 calponin homology" evidence="8">
    <location>
        <begin position="6"/>
        <end position="129"/>
    </location>
</feature>
<evidence type="ECO:0000313" key="9">
    <source>
        <dbReference type="EMBL" id="EGF84089.1"/>
    </source>
</evidence>
<keyword evidence="3 7" id="KW-0175">Coiled coil</keyword>
<evidence type="ECO:0000256" key="4">
    <source>
        <dbReference type="ARBA" id="ARBA00023069"/>
    </source>
</evidence>
<gene>
    <name evidence="9" type="ORF">BATDEDRAFT_21810</name>
</gene>
<feature type="coiled-coil region" evidence="7">
    <location>
        <begin position="647"/>
        <end position="674"/>
    </location>
</feature>
<proteinExistence type="inferred from homology"/>
<organism evidence="9 10">
    <name type="scientific">Batrachochytrium dendrobatidis (strain JAM81 / FGSC 10211)</name>
    <name type="common">Frog chytrid fungus</name>
    <dbReference type="NCBI Taxonomy" id="684364"/>
    <lineage>
        <taxon>Eukaryota</taxon>
        <taxon>Fungi</taxon>
        <taxon>Fungi incertae sedis</taxon>
        <taxon>Chytridiomycota</taxon>
        <taxon>Chytridiomycota incertae sedis</taxon>
        <taxon>Chytridiomycetes</taxon>
        <taxon>Rhizophydiales</taxon>
        <taxon>Rhizophydiales incertae sedis</taxon>
        <taxon>Batrachochytrium</taxon>
    </lineage>
</organism>
<accession>F4NVB2</accession>
<dbReference type="GO" id="GO:0042073">
    <property type="term" value="P:intraciliary transport"/>
    <property type="evidence" value="ECO:0000318"/>
    <property type="project" value="GO_Central"/>
</dbReference>
<dbReference type="Gene3D" id="1.10.418.70">
    <property type="entry name" value="Intraflagellar transport protein 81, N-terminal domain"/>
    <property type="match status" value="1"/>
</dbReference>
<dbReference type="Proteomes" id="UP000007241">
    <property type="component" value="Unassembled WGS sequence"/>
</dbReference>
<dbReference type="OrthoDB" id="276029at2759"/>
<dbReference type="GO" id="GO:0060271">
    <property type="term" value="P:cilium assembly"/>
    <property type="evidence" value="ECO:0007669"/>
    <property type="project" value="InterPro"/>
</dbReference>
<feature type="coiled-coil region" evidence="7">
    <location>
        <begin position="185"/>
        <end position="219"/>
    </location>
</feature>
<dbReference type="PANTHER" id="PTHR15614">
    <property type="entry name" value="INTRAFLAGELLAR TRANSPORT PROTEIN 81 HOMOLOG"/>
    <property type="match status" value="1"/>
</dbReference>
<dbReference type="GO" id="GO:0015631">
    <property type="term" value="F:tubulin binding"/>
    <property type="evidence" value="ECO:0000318"/>
    <property type="project" value="GO_Central"/>
</dbReference>
<dbReference type="AlphaFoldDB" id="F4NVB2"/>
<evidence type="ECO:0000256" key="7">
    <source>
        <dbReference type="SAM" id="Coils"/>
    </source>
</evidence>